<accession>A0A7H0YHE7</accession>
<gene>
    <name evidence="1" type="ORF">IAQ67_28760</name>
</gene>
<reference evidence="1 2" key="1">
    <citation type="submission" date="2020-09" db="EMBL/GenBank/DDBJ databases">
        <title>Characterization of Paenibacillus peoriae strain ZF390 with broad-spectrum antimicrobial activity as a potential biocontrol agent.</title>
        <authorList>
            <person name="Li L."/>
            <person name="Zhao Y."/>
            <person name="Li B."/>
            <person name="Xie X."/>
        </authorList>
    </citation>
    <scope>NUCLEOTIDE SEQUENCE [LARGE SCALE GENOMIC DNA]</scope>
    <source>
        <strain evidence="1 2">ZF390</strain>
        <plasmid evidence="1 2">pPlas1</plasmid>
    </source>
</reference>
<name>A0A7H0YHE7_9BACL</name>
<keyword evidence="1" id="KW-0614">Plasmid</keyword>
<dbReference type="AlphaFoldDB" id="A0A7H0YHE7"/>
<geneLocation type="plasmid" evidence="1 2">
    <name>pPlas1</name>
</geneLocation>
<protein>
    <submittedName>
        <fullName evidence="1">Virulence promoting factor</fullName>
    </submittedName>
</protein>
<dbReference type="Proteomes" id="UP000516384">
    <property type="component" value="Plasmid pPlas1"/>
</dbReference>
<evidence type="ECO:0000313" key="1">
    <source>
        <dbReference type="EMBL" id="QNR70505.1"/>
    </source>
</evidence>
<organism evidence="1 2">
    <name type="scientific">Paenibacillus peoriae</name>
    <dbReference type="NCBI Taxonomy" id="59893"/>
    <lineage>
        <taxon>Bacteria</taxon>
        <taxon>Bacillati</taxon>
        <taxon>Bacillota</taxon>
        <taxon>Bacilli</taxon>
        <taxon>Bacillales</taxon>
        <taxon>Paenibacillaceae</taxon>
        <taxon>Paenibacillus</taxon>
    </lineage>
</organism>
<evidence type="ECO:0000313" key="2">
    <source>
        <dbReference type="Proteomes" id="UP000516384"/>
    </source>
</evidence>
<sequence>MLSYKTYSKQQCLLEAPCVYGIGSNLYTAHTSCRTAS</sequence>
<proteinExistence type="predicted"/>
<dbReference type="EMBL" id="CP061173">
    <property type="protein sequence ID" value="QNR70505.1"/>
    <property type="molecule type" value="Genomic_DNA"/>
</dbReference>